<dbReference type="Proteomes" id="UP000826271">
    <property type="component" value="Unassembled WGS sequence"/>
</dbReference>
<comment type="caution">
    <text evidence="1">The sequence shown here is derived from an EMBL/GenBank/DDBJ whole genome shotgun (WGS) entry which is preliminary data.</text>
</comment>
<dbReference type="GO" id="GO:0048367">
    <property type="term" value="P:shoot system development"/>
    <property type="evidence" value="ECO:0007669"/>
    <property type="project" value="InterPro"/>
</dbReference>
<gene>
    <name evidence="1" type="ORF">BUALT_Bualt08G0096600</name>
</gene>
<proteinExistence type="predicted"/>
<dbReference type="PANTHER" id="PTHR33070:SF120">
    <property type="entry name" value="EXPRESSED PROTEIN"/>
    <property type="match status" value="1"/>
</dbReference>
<protein>
    <submittedName>
        <fullName evidence="1">Uncharacterized protein</fullName>
    </submittedName>
</protein>
<dbReference type="InterPro" id="IPR004320">
    <property type="entry name" value="BPS1_pln"/>
</dbReference>
<evidence type="ECO:0000313" key="2">
    <source>
        <dbReference type="Proteomes" id="UP000826271"/>
    </source>
</evidence>
<keyword evidence="2" id="KW-1185">Reference proteome</keyword>
<dbReference type="EMBL" id="WHWC01000008">
    <property type="protein sequence ID" value="KAG8378038.1"/>
    <property type="molecule type" value="Genomic_DNA"/>
</dbReference>
<name>A0AAV6XG16_9LAMI</name>
<accession>A0AAV6XG16</accession>
<dbReference type="Pfam" id="PF03087">
    <property type="entry name" value="BPS1"/>
    <property type="match status" value="1"/>
</dbReference>
<dbReference type="AlphaFoldDB" id="A0AAV6XG16"/>
<dbReference type="GO" id="GO:0048364">
    <property type="term" value="P:root development"/>
    <property type="evidence" value="ECO:0007669"/>
    <property type="project" value="InterPro"/>
</dbReference>
<reference evidence="1" key="1">
    <citation type="submission" date="2019-10" db="EMBL/GenBank/DDBJ databases">
        <authorList>
            <person name="Zhang R."/>
            <person name="Pan Y."/>
            <person name="Wang J."/>
            <person name="Ma R."/>
            <person name="Yu S."/>
        </authorList>
    </citation>
    <scope>NUCLEOTIDE SEQUENCE</scope>
    <source>
        <strain evidence="1">LA-IB0</strain>
        <tissue evidence="1">Leaf</tissue>
    </source>
</reference>
<organism evidence="1 2">
    <name type="scientific">Buddleja alternifolia</name>
    <dbReference type="NCBI Taxonomy" id="168488"/>
    <lineage>
        <taxon>Eukaryota</taxon>
        <taxon>Viridiplantae</taxon>
        <taxon>Streptophyta</taxon>
        <taxon>Embryophyta</taxon>
        <taxon>Tracheophyta</taxon>
        <taxon>Spermatophyta</taxon>
        <taxon>Magnoliopsida</taxon>
        <taxon>eudicotyledons</taxon>
        <taxon>Gunneridae</taxon>
        <taxon>Pentapetalae</taxon>
        <taxon>asterids</taxon>
        <taxon>lamiids</taxon>
        <taxon>Lamiales</taxon>
        <taxon>Scrophulariaceae</taxon>
        <taxon>Buddlejeae</taxon>
        <taxon>Buddleja</taxon>
    </lineage>
</organism>
<evidence type="ECO:0000313" key="1">
    <source>
        <dbReference type="EMBL" id="KAG8378038.1"/>
    </source>
</evidence>
<dbReference type="PANTHER" id="PTHR33070">
    <property type="entry name" value="OS06G0725500 PROTEIN"/>
    <property type="match status" value="1"/>
</dbReference>
<sequence length="287" mass="32103">MAVSQTHYRSISLPSRLNPINSTEFEADLQKLKAVPINIISSEAIQTGLLGLAQLYNSVQQLTQSPSMILQQHQDGKSMEDQLEVSVELLDSCNTIRELVQMIKENVQALQSAFRRKGLDSGIQSDVATYVCFRKKMNKFISKTLKTLKNLEHKYIGSNENDNFIRVLREVSGITIAIFKGILGFLSCPTTKKTGGWNLVSKVMVTKSMAYGKDHSFISEMGGVDFALNTLQGRIKNSNCSVLDLQMVQKELQNLDDCIRGFEGVLEILFRQLVQSRVTLLNILTGH</sequence>